<protein>
    <submittedName>
        <fullName evidence="1">Uncharacterized protein</fullName>
    </submittedName>
</protein>
<proteinExistence type="predicted"/>
<organism evidence="1 2">
    <name type="scientific">Tanacetum coccineum</name>
    <dbReference type="NCBI Taxonomy" id="301880"/>
    <lineage>
        <taxon>Eukaryota</taxon>
        <taxon>Viridiplantae</taxon>
        <taxon>Streptophyta</taxon>
        <taxon>Embryophyta</taxon>
        <taxon>Tracheophyta</taxon>
        <taxon>Spermatophyta</taxon>
        <taxon>Magnoliopsida</taxon>
        <taxon>eudicotyledons</taxon>
        <taxon>Gunneridae</taxon>
        <taxon>Pentapetalae</taxon>
        <taxon>asterids</taxon>
        <taxon>campanulids</taxon>
        <taxon>Asterales</taxon>
        <taxon>Asteraceae</taxon>
        <taxon>Asteroideae</taxon>
        <taxon>Anthemideae</taxon>
        <taxon>Anthemidinae</taxon>
        <taxon>Tanacetum</taxon>
    </lineage>
</organism>
<gene>
    <name evidence="1" type="ORF">Tco_1003796</name>
</gene>
<accession>A0ABQ5FBG7</accession>
<comment type="caution">
    <text evidence="1">The sequence shown here is derived from an EMBL/GenBank/DDBJ whole genome shotgun (WGS) entry which is preliminary data.</text>
</comment>
<reference evidence="1" key="2">
    <citation type="submission" date="2022-01" db="EMBL/GenBank/DDBJ databases">
        <authorList>
            <person name="Yamashiro T."/>
            <person name="Shiraishi A."/>
            <person name="Satake H."/>
            <person name="Nakayama K."/>
        </authorList>
    </citation>
    <scope>NUCLEOTIDE SEQUENCE</scope>
</reference>
<reference evidence="1" key="1">
    <citation type="journal article" date="2022" name="Int. J. Mol. Sci.">
        <title>Draft Genome of Tanacetum Coccineum: Genomic Comparison of Closely Related Tanacetum-Family Plants.</title>
        <authorList>
            <person name="Yamashiro T."/>
            <person name="Shiraishi A."/>
            <person name="Nakayama K."/>
            <person name="Satake H."/>
        </authorList>
    </citation>
    <scope>NUCLEOTIDE SEQUENCE</scope>
</reference>
<dbReference type="Proteomes" id="UP001151760">
    <property type="component" value="Unassembled WGS sequence"/>
</dbReference>
<evidence type="ECO:0000313" key="1">
    <source>
        <dbReference type="EMBL" id="GJT60263.1"/>
    </source>
</evidence>
<evidence type="ECO:0000313" key="2">
    <source>
        <dbReference type="Proteomes" id="UP001151760"/>
    </source>
</evidence>
<sequence>MVSDAWHLEAWDQSSGIRDCALEENFDLDVMATSWRHSSEPIFGYVLPMTSILGDYAMWEIRINQCFQIQEIMLYGSIGLVRDMQATKKTQEGSVITIVLKTCSASCSDSLDSNLLNRLQRTYGAGFDWSDMAEEEIQANMALMAFSDSEVKNDKSCSKNCLKNYEALKKQYDDLLVKLSDTDFKAATYKRDVMVAKEYQMDYFRVVNLKKLKKKKRVELD</sequence>
<keyword evidence="2" id="KW-1185">Reference proteome</keyword>
<name>A0ABQ5FBG7_9ASTR</name>
<dbReference type="EMBL" id="BQNB010017183">
    <property type="protein sequence ID" value="GJT60263.1"/>
    <property type="molecule type" value="Genomic_DNA"/>
</dbReference>